<dbReference type="Proteomes" id="UP000245678">
    <property type="component" value="Unassembled WGS sequence"/>
</dbReference>
<sequence>MKPTTSKQFLQAAFIGALAGMRTTAAPVIATHILSIAPSGKLNTSRLKFMQSPTLAAIFKIVSVSELVVDKLPSTPNRIETGGVAGRALSGALAGAAICKASGINAWKGVAIGGLTAVAATYASYFLRREIVKRTGVADPFIGGIEDIAVIGAGVALCSNI</sequence>
<proteinExistence type="predicted"/>
<evidence type="ECO:0000259" key="1">
    <source>
        <dbReference type="Pfam" id="PF13548"/>
    </source>
</evidence>
<dbReference type="Pfam" id="PF13548">
    <property type="entry name" value="DUF4126"/>
    <property type="match status" value="1"/>
</dbReference>
<dbReference type="AlphaFoldDB" id="A0A316HG40"/>
<protein>
    <submittedName>
        <fullName evidence="2">Putative membrane protein</fullName>
    </submittedName>
</protein>
<evidence type="ECO:0000313" key="2">
    <source>
        <dbReference type="EMBL" id="PWK79011.1"/>
    </source>
</evidence>
<feature type="domain" description="DUF4126" evidence="1">
    <location>
        <begin position="15"/>
        <end position="154"/>
    </location>
</feature>
<evidence type="ECO:0000313" key="3">
    <source>
        <dbReference type="Proteomes" id="UP000245678"/>
    </source>
</evidence>
<keyword evidence="3" id="KW-1185">Reference proteome</keyword>
<gene>
    <name evidence="2" type="ORF">LX99_01465</name>
</gene>
<dbReference type="RefSeq" id="WP_109607249.1">
    <property type="nucleotide sequence ID" value="NZ_QGHA01000002.1"/>
</dbReference>
<dbReference type="InterPro" id="IPR025196">
    <property type="entry name" value="DUF4126"/>
</dbReference>
<dbReference type="EMBL" id="QGHA01000002">
    <property type="protein sequence ID" value="PWK79011.1"/>
    <property type="molecule type" value="Genomic_DNA"/>
</dbReference>
<name>A0A316HG40_9SPHI</name>
<comment type="caution">
    <text evidence="2">The sequence shown here is derived from an EMBL/GenBank/DDBJ whole genome shotgun (WGS) entry which is preliminary data.</text>
</comment>
<accession>A0A316HG40</accession>
<organism evidence="2 3">
    <name type="scientific">Mucilaginibacter oryzae</name>
    <dbReference type="NCBI Taxonomy" id="468058"/>
    <lineage>
        <taxon>Bacteria</taxon>
        <taxon>Pseudomonadati</taxon>
        <taxon>Bacteroidota</taxon>
        <taxon>Sphingobacteriia</taxon>
        <taxon>Sphingobacteriales</taxon>
        <taxon>Sphingobacteriaceae</taxon>
        <taxon>Mucilaginibacter</taxon>
    </lineage>
</organism>
<reference evidence="2 3" key="1">
    <citation type="submission" date="2018-05" db="EMBL/GenBank/DDBJ databases">
        <title>Genomic Encyclopedia of Archaeal and Bacterial Type Strains, Phase II (KMG-II): from individual species to whole genera.</title>
        <authorList>
            <person name="Goeker M."/>
        </authorList>
    </citation>
    <scope>NUCLEOTIDE SEQUENCE [LARGE SCALE GENOMIC DNA]</scope>
    <source>
        <strain evidence="2 3">DSM 19975</strain>
    </source>
</reference>